<proteinExistence type="predicted"/>
<reference evidence="1" key="1">
    <citation type="journal article" date="2015" name="Nature">
        <title>Complex archaea that bridge the gap between prokaryotes and eukaryotes.</title>
        <authorList>
            <person name="Spang A."/>
            <person name="Saw J.H."/>
            <person name="Jorgensen S.L."/>
            <person name="Zaremba-Niedzwiedzka K."/>
            <person name="Martijn J."/>
            <person name="Lind A.E."/>
            <person name="van Eijk R."/>
            <person name="Schleper C."/>
            <person name="Guy L."/>
            <person name="Ettema T.J."/>
        </authorList>
    </citation>
    <scope>NUCLEOTIDE SEQUENCE</scope>
</reference>
<accession>A0A0F9AWQ3</accession>
<dbReference type="EMBL" id="LAZR01055310">
    <property type="protein sequence ID" value="KKK76661.1"/>
    <property type="molecule type" value="Genomic_DNA"/>
</dbReference>
<organism evidence="1">
    <name type="scientific">marine sediment metagenome</name>
    <dbReference type="NCBI Taxonomy" id="412755"/>
    <lineage>
        <taxon>unclassified sequences</taxon>
        <taxon>metagenomes</taxon>
        <taxon>ecological metagenomes</taxon>
    </lineage>
</organism>
<protein>
    <recommendedName>
        <fullName evidence="2">DUF3467 domain-containing protein</fullName>
    </recommendedName>
</protein>
<gene>
    <name evidence="1" type="ORF">LCGC14_2861400</name>
</gene>
<sequence>MGENEIPEVYIDQMRLTIGVFGVSVTFSLSEPHPTSAGAPKPEDKVRVRMSLEHAKVVAMLLRKQLKQYEENSGTKIAIPARVYTALGVAEEDWGL</sequence>
<evidence type="ECO:0000313" key="1">
    <source>
        <dbReference type="EMBL" id="KKK76661.1"/>
    </source>
</evidence>
<name>A0A0F9AWQ3_9ZZZZ</name>
<dbReference type="AlphaFoldDB" id="A0A0F9AWQ3"/>
<evidence type="ECO:0008006" key="2">
    <source>
        <dbReference type="Google" id="ProtNLM"/>
    </source>
</evidence>
<comment type="caution">
    <text evidence="1">The sequence shown here is derived from an EMBL/GenBank/DDBJ whole genome shotgun (WGS) entry which is preliminary data.</text>
</comment>